<dbReference type="EMBL" id="JAEEGB010000004">
    <property type="protein sequence ID" value="MBI6871706.1"/>
    <property type="molecule type" value="Genomic_DNA"/>
</dbReference>
<keyword evidence="4 11" id="KW-0548">Nucleotidyltransferase</keyword>
<keyword evidence="5" id="KW-0235">DNA replication</keyword>
<dbReference type="Pfam" id="PF06144">
    <property type="entry name" value="DNA_pol3_delta"/>
    <property type="match status" value="1"/>
</dbReference>
<dbReference type="Proteomes" id="UP000622687">
    <property type="component" value="Unassembled WGS sequence"/>
</dbReference>
<dbReference type="GO" id="GO:0009360">
    <property type="term" value="C:DNA polymerase III complex"/>
    <property type="evidence" value="ECO:0007669"/>
    <property type="project" value="InterPro"/>
</dbReference>
<gene>
    <name evidence="11" type="primary">holA</name>
    <name evidence="11" type="ORF">I6U51_03170</name>
</gene>
<dbReference type="Gene3D" id="3.40.50.300">
    <property type="entry name" value="P-loop containing nucleotide triphosphate hydrolases"/>
    <property type="match status" value="1"/>
</dbReference>
<proteinExistence type="inferred from homology"/>
<dbReference type="InterPro" id="IPR027417">
    <property type="entry name" value="P-loop_NTPase"/>
</dbReference>
<accession>A0A934HY74</accession>
<dbReference type="InterPro" id="IPR005790">
    <property type="entry name" value="DNA_polIII_delta"/>
</dbReference>
<keyword evidence="6" id="KW-0239">DNA-directed DNA polymerase</keyword>
<evidence type="ECO:0000256" key="3">
    <source>
        <dbReference type="ARBA" id="ARBA00022679"/>
    </source>
</evidence>
<evidence type="ECO:0000313" key="12">
    <source>
        <dbReference type="Proteomes" id="UP000622687"/>
    </source>
</evidence>
<dbReference type="PANTHER" id="PTHR34388">
    <property type="entry name" value="DNA POLYMERASE III SUBUNIT DELTA"/>
    <property type="match status" value="1"/>
</dbReference>
<evidence type="ECO:0000256" key="6">
    <source>
        <dbReference type="ARBA" id="ARBA00022932"/>
    </source>
</evidence>
<evidence type="ECO:0000256" key="4">
    <source>
        <dbReference type="ARBA" id="ARBA00022695"/>
    </source>
</evidence>
<reference evidence="11" key="1">
    <citation type="submission" date="2020-12" db="EMBL/GenBank/DDBJ databases">
        <title>Clostridium thailandense sp. nov., a novel acetogenic bacterium isolated from peat land soil in Thailand.</title>
        <authorList>
            <person name="Chaikitkaew S."/>
            <person name="Birkeland N.K."/>
        </authorList>
    </citation>
    <scope>NUCLEOTIDE SEQUENCE</scope>
    <source>
        <strain evidence="11">DSM 17425</strain>
    </source>
</reference>
<comment type="caution">
    <text evidence="11">The sequence shown here is derived from an EMBL/GenBank/DDBJ whole genome shotgun (WGS) entry which is preliminary data.</text>
</comment>
<comment type="similarity">
    <text evidence="7">Belongs to the DNA polymerase HolA subunit family.</text>
</comment>
<organism evidence="11 12">
    <name type="scientific">Clostridium aciditolerans</name>
    <dbReference type="NCBI Taxonomy" id="339861"/>
    <lineage>
        <taxon>Bacteria</taxon>
        <taxon>Bacillati</taxon>
        <taxon>Bacillota</taxon>
        <taxon>Clostridia</taxon>
        <taxon>Eubacteriales</taxon>
        <taxon>Clostridiaceae</taxon>
        <taxon>Clostridium</taxon>
    </lineage>
</organism>
<keyword evidence="3 11" id="KW-0808">Transferase</keyword>
<protein>
    <recommendedName>
        <fullName evidence="2">DNA polymerase III subunit delta</fullName>
        <ecNumber evidence="1">2.7.7.7</ecNumber>
    </recommendedName>
</protein>
<dbReference type="Pfam" id="PF21694">
    <property type="entry name" value="DNA_pol3_delta_C"/>
    <property type="match status" value="1"/>
</dbReference>
<sequence length="347" mass="39832">MIDVATFHQNIKKNIINNCYVLCGNDEQTIKECVKSLVNKFVDKDFIDLNYMEFDGNSLESFEPVINACQTLPFMSDKKVVLVYRASFIEDDKGENSKISADKAFNNFCEYIGTIPDHCILIIYDVFKGKRDKPGKRINKLSKSSCVVKVDKLKGQQLENKIKVFFENRDKQIGRIELKAFCSVMDENNLSVVENEVEKLCCFTDGRDITKEDIKALFLKSSDDDIFDLVNPISNKRLKEALEVLNELIYRGEKTNHILNMIERQFTLLFKVKLGVNAKKSKEVIMKEVNVRSDYAFDMLLSQGKKFTLRQLQHAIELCINAEQKMKTSTVDEKTELELLIINAIAG</sequence>
<evidence type="ECO:0000313" key="11">
    <source>
        <dbReference type="EMBL" id="MBI6871706.1"/>
    </source>
</evidence>
<dbReference type="PANTHER" id="PTHR34388:SF1">
    <property type="entry name" value="DNA POLYMERASE III SUBUNIT DELTA"/>
    <property type="match status" value="1"/>
</dbReference>
<dbReference type="Gene3D" id="1.20.272.10">
    <property type="match status" value="1"/>
</dbReference>
<dbReference type="RefSeq" id="WP_211141148.1">
    <property type="nucleotide sequence ID" value="NZ_JAEEGB010000004.1"/>
</dbReference>
<feature type="domain" description="DNA polymerase III delta N-terminal" evidence="9">
    <location>
        <begin position="20"/>
        <end position="150"/>
    </location>
</feature>
<keyword evidence="12" id="KW-1185">Reference proteome</keyword>
<dbReference type="SUPFAM" id="SSF52540">
    <property type="entry name" value="P-loop containing nucleoside triphosphate hydrolases"/>
    <property type="match status" value="1"/>
</dbReference>
<dbReference type="GO" id="GO:0003887">
    <property type="term" value="F:DNA-directed DNA polymerase activity"/>
    <property type="evidence" value="ECO:0007669"/>
    <property type="project" value="UniProtKB-KW"/>
</dbReference>
<dbReference type="Gene3D" id="1.10.8.60">
    <property type="match status" value="1"/>
</dbReference>
<evidence type="ECO:0000256" key="2">
    <source>
        <dbReference type="ARBA" id="ARBA00017703"/>
    </source>
</evidence>
<name>A0A934HY74_9CLOT</name>
<dbReference type="SUPFAM" id="SSF48019">
    <property type="entry name" value="post-AAA+ oligomerization domain-like"/>
    <property type="match status" value="1"/>
</dbReference>
<dbReference type="GO" id="GO:0003677">
    <property type="term" value="F:DNA binding"/>
    <property type="evidence" value="ECO:0007669"/>
    <property type="project" value="InterPro"/>
</dbReference>
<feature type="domain" description="DNA polymerase III delta subunit-like C-terminal" evidence="10">
    <location>
        <begin position="224"/>
        <end position="343"/>
    </location>
</feature>
<evidence type="ECO:0000259" key="9">
    <source>
        <dbReference type="Pfam" id="PF06144"/>
    </source>
</evidence>
<evidence type="ECO:0000256" key="1">
    <source>
        <dbReference type="ARBA" id="ARBA00012417"/>
    </source>
</evidence>
<dbReference type="AlphaFoldDB" id="A0A934HY74"/>
<evidence type="ECO:0000256" key="5">
    <source>
        <dbReference type="ARBA" id="ARBA00022705"/>
    </source>
</evidence>
<dbReference type="EC" id="2.7.7.7" evidence="1"/>
<dbReference type="InterPro" id="IPR048466">
    <property type="entry name" value="DNA_pol3_delta-like_C"/>
</dbReference>
<dbReference type="InterPro" id="IPR010372">
    <property type="entry name" value="DNA_pol3_delta_N"/>
</dbReference>
<evidence type="ECO:0000259" key="10">
    <source>
        <dbReference type="Pfam" id="PF21694"/>
    </source>
</evidence>
<evidence type="ECO:0000256" key="8">
    <source>
        <dbReference type="ARBA" id="ARBA00049244"/>
    </source>
</evidence>
<dbReference type="GO" id="GO:0006261">
    <property type="term" value="P:DNA-templated DNA replication"/>
    <property type="evidence" value="ECO:0007669"/>
    <property type="project" value="TreeGrafter"/>
</dbReference>
<dbReference type="NCBIfam" id="TIGR01128">
    <property type="entry name" value="holA"/>
    <property type="match status" value="1"/>
</dbReference>
<dbReference type="InterPro" id="IPR008921">
    <property type="entry name" value="DNA_pol3_clamp-load_cplx_C"/>
</dbReference>
<evidence type="ECO:0000256" key="7">
    <source>
        <dbReference type="ARBA" id="ARBA00034754"/>
    </source>
</evidence>
<comment type="catalytic activity">
    <reaction evidence="8">
        <text>DNA(n) + a 2'-deoxyribonucleoside 5'-triphosphate = DNA(n+1) + diphosphate</text>
        <dbReference type="Rhea" id="RHEA:22508"/>
        <dbReference type="Rhea" id="RHEA-COMP:17339"/>
        <dbReference type="Rhea" id="RHEA-COMP:17340"/>
        <dbReference type="ChEBI" id="CHEBI:33019"/>
        <dbReference type="ChEBI" id="CHEBI:61560"/>
        <dbReference type="ChEBI" id="CHEBI:173112"/>
        <dbReference type="EC" id="2.7.7.7"/>
    </reaction>
</comment>